<feature type="region of interest" description="Disordered" evidence="1">
    <location>
        <begin position="1"/>
        <end position="21"/>
    </location>
</feature>
<dbReference type="Pfam" id="PF20149">
    <property type="entry name" value="DUF6532"/>
    <property type="match status" value="1"/>
</dbReference>
<gene>
    <name evidence="3" type="ORF">R3P38DRAFT_2521988</name>
</gene>
<accession>A0AAW0BZ95</accession>
<dbReference type="InterPro" id="IPR045341">
    <property type="entry name" value="DUF6532"/>
</dbReference>
<name>A0AAW0BZ95_9AGAR</name>
<sequence length="311" mass="34309">MKPAQRVKQEEAAPSLVPPSPSIELIPNGHGRYNLKDQPRDVVRIFHSALLYFFGDIAREHALPGIDKRTEFATNALLCAADDLSLPRIAERVNNDMDYRMALITLLTARLSTFRGNVKDAAVASLYGMYKVQNGCGDRVAGLLKGQTFIYQVKPDVRCRHLLPCPPGKPNYSKPFMHPAVGTVLAHFFKGRGNDSFGSRIENLLPRNKDTDEIELPKAMIALACTAIWSALSDWATGTHIHSDFEGSKVLDNYQTHITVLDMLAGKPAKYQEMMDFLVQAATTNSTFSGAKAATASQMQQDALAMLDIED</sequence>
<proteinExistence type="predicted"/>
<feature type="domain" description="DUF6532" evidence="2">
    <location>
        <begin position="55"/>
        <end position="262"/>
    </location>
</feature>
<dbReference type="AlphaFoldDB" id="A0AAW0BZ95"/>
<organism evidence="3 4">
    <name type="scientific">Favolaschia claudopus</name>
    <dbReference type="NCBI Taxonomy" id="2862362"/>
    <lineage>
        <taxon>Eukaryota</taxon>
        <taxon>Fungi</taxon>
        <taxon>Dikarya</taxon>
        <taxon>Basidiomycota</taxon>
        <taxon>Agaricomycotina</taxon>
        <taxon>Agaricomycetes</taxon>
        <taxon>Agaricomycetidae</taxon>
        <taxon>Agaricales</taxon>
        <taxon>Marasmiineae</taxon>
        <taxon>Mycenaceae</taxon>
        <taxon>Favolaschia</taxon>
    </lineage>
</organism>
<evidence type="ECO:0000256" key="1">
    <source>
        <dbReference type="SAM" id="MobiDB-lite"/>
    </source>
</evidence>
<evidence type="ECO:0000313" key="3">
    <source>
        <dbReference type="EMBL" id="KAK7031891.1"/>
    </source>
</evidence>
<evidence type="ECO:0000313" key="4">
    <source>
        <dbReference type="Proteomes" id="UP001362999"/>
    </source>
</evidence>
<evidence type="ECO:0000259" key="2">
    <source>
        <dbReference type="Pfam" id="PF20149"/>
    </source>
</evidence>
<reference evidence="3 4" key="1">
    <citation type="journal article" date="2024" name="J Genomics">
        <title>Draft genome sequencing and assembly of Favolaschia claudopus CIRM-BRFM 2984 isolated from oak limbs.</title>
        <authorList>
            <person name="Navarro D."/>
            <person name="Drula E."/>
            <person name="Chaduli D."/>
            <person name="Cazenave R."/>
            <person name="Ahrendt S."/>
            <person name="Wang J."/>
            <person name="Lipzen A."/>
            <person name="Daum C."/>
            <person name="Barry K."/>
            <person name="Grigoriev I.V."/>
            <person name="Favel A."/>
            <person name="Rosso M.N."/>
            <person name="Martin F."/>
        </authorList>
    </citation>
    <scope>NUCLEOTIDE SEQUENCE [LARGE SCALE GENOMIC DNA]</scope>
    <source>
        <strain evidence="3 4">CIRM-BRFM 2984</strain>
    </source>
</reference>
<keyword evidence="4" id="KW-1185">Reference proteome</keyword>
<dbReference type="Proteomes" id="UP001362999">
    <property type="component" value="Unassembled WGS sequence"/>
</dbReference>
<dbReference type="EMBL" id="JAWWNJ010000024">
    <property type="protein sequence ID" value="KAK7031891.1"/>
    <property type="molecule type" value="Genomic_DNA"/>
</dbReference>
<protein>
    <recommendedName>
        <fullName evidence="2">DUF6532 domain-containing protein</fullName>
    </recommendedName>
</protein>
<comment type="caution">
    <text evidence="3">The sequence shown here is derived from an EMBL/GenBank/DDBJ whole genome shotgun (WGS) entry which is preliminary data.</text>
</comment>